<dbReference type="GO" id="GO:0008270">
    <property type="term" value="F:zinc ion binding"/>
    <property type="evidence" value="ECO:0007669"/>
    <property type="project" value="UniProtKB-KW"/>
</dbReference>
<dbReference type="InterPro" id="IPR048365">
    <property type="entry name" value="TNP-like_RNaseH_N"/>
</dbReference>
<feature type="compositionally biased region" description="Polar residues" evidence="7">
    <location>
        <begin position="111"/>
        <end position="121"/>
    </location>
</feature>
<dbReference type="GO" id="GO:0003677">
    <property type="term" value="F:DNA binding"/>
    <property type="evidence" value="ECO:0007669"/>
    <property type="project" value="UniProtKB-UniRule"/>
</dbReference>
<feature type="domain" description="THAP-type" evidence="8">
    <location>
        <begin position="1"/>
        <end position="82"/>
    </location>
</feature>
<feature type="compositionally biased region" description="Polar residues" evidence="7">
    <location>
        <begin position="128"/>
        <end position="139"/>
    </location>
</feature>
<keyword evidence="4 5" id="KW-0238">DNA-binding</keyword>
<dbReference type="Gene3D" id="6.20.210.20">
    <property type="entry name" value="THAP domain"/>
    <property type="match status" value="1"/>
</dbReference>
<evidence type="ECO:0000256" key="4">
    <source>
        <dbReference type="ARBA" id="ARBA00023125"/>
    </source>
</evidence>
<reference evidence="9" key="1">
    <citation type="submission" date="2021-07" db="EMBL/GenBank/DDBJ databases">
        <authorList>
            <person name="Catto M.A."/>
            <person name="Jacobson A."/>
            <person name="Kennedy G."/>
            <person name="Labadie P."/>
            <person name="Hunt B.G."/>
            <person name="Srinivasan R."/>
        </authorList>
    </citation>
    <scope>NUCLEOTIDE SEQUENCE</scope>
    <source>
        <strain evidence="9">PL_HMW_Pooled</strain>
        <tissue evidence="9">Head</tissue>
    </source>
</reference>
<keyword evidence="2 5" id="KW-0863">Zinc-finger</keyword>
<feature type="coiled-coil region" evidence="6">
    <location>
        <begin position="356"/>
        <end position="436"/>
    </location>
</feature>
<reference evidence="9" key="2">
    <citation type="journal article" date="2023" name="BMC Genomics">
        <title>Pest status, molecular evolution, and epigenetic factors derived from the genome assembly of Frankliniella fusca, a thysanopteran phytovirus vector.</title>
        <authorList>
            <person name="Catto M.A."/>
            <person name="Labadie P.E."/>
            <person name="Jacobson A.L."/>
            <person name="Kennedy G.G."/>
            <person name="Srinivasan R."/>
            <person name="Hunt B.G."/>
        </authorList>
    </citation>
    <scope>NUCLEOTIDE SEQUENCE</scope>
    <source>
        <strain evidence="9">PL_HMW_Pooled</strain>
    </source>
</reference>
<dbReference type="SUPFAM" id="SSF57716">
    <property type="entry name" value="Glucocorticoid receptor-like (DNA-binding domain)"/>
    <property type="match status" value="1"/>
</dbReference>
<keyword evidence="10" id="KW-1185">Reference proteome</keyword>
<accession>A0AAE1GW18</accession>
<feature type="compositionally biased region" description="Polar residues" evidence="7">
    <location>
        <begin position="235"/>
        <end position="246"/>
    </location>
</feature>
<dbReference type="Pfam" id="PF21787">
    <property type="entry name" value="TNP-like_RNaseH_N"/>
    <property type="match status" value="1"/>
</dbReference>
<dbReference type="SMART" id="SM00980">
    <property type="entry name" value="THAP"/>
    <property type="match status" value="1"/>
</dbReference>
<evidence type="ECO:0000256" key="6">
    <source>
        <dbReference type="SAM" id="Coils"/>
    </source>
</evidence>
<feature type="compositionally biased region" description="Polar residues" evidence="7">
    <location>
        <begin position="182"/>
        <end position="193"/>
    </location>
</feature>
<evidence type="ECO:0000256" key="7">
    <source>
        <dbReference type="SAM" id="MobiDB-lite"/>
    </source>
</evidence>
<feature type="compositionally biased region" description="Polar residues" evidence="7">
    <location>
        <begin position="217"/>
        <end position="228"/>
    </location>
</feature>
<comment type="caution">
    <text evidence="9">The sequence shown here is derived from an EMBL/GenBank/DDBJ whole genome shotgun (WGS) entry which is preliminary data.</text>
</comment>
<proteinExistence type="predicted"/>
<dbReference type="InterPro" id="IPR048366">
    <property type="entry name" value="TNP-like_GBD"/>
</dbReference>
<feature type="compositionally biased region" description="Polar residues" evidence="7">
    <location>
        <begin position="288"/>
        <end position="299"/>
    </location>
</feature>
<keyword evidence="1" id="KW-0479">Metal-binding</keyword>
<keyword evidence="3" id="KW-0862">Zinc</keyword>
<evidence type="ECO:0000313" key="9">
    <source>
        <dbReference type="EMBL" id="KAK3910037.1"/>
    </source>
</evidence>
<dbReference type="InterPro" id="IPR048367">
    <property type="entry name" value="TNP-like_RNaseH_C"/>
</dbReference>
<evidence type="ECO:0000313" key="10">
    <source>
        <dbReference type="Proteomes" id="UP001219518"/>
    </source>
</evidence>
<dbReference type="Pfam" id="PF05485">
    <property type="entry name" value="THAP"/>
    <property type="match status" value="1"/>
</dbReference>
<dbReference type="Pfam" id="PF12017">
    <property type="entry name" value="Tnp_P_element"/>
    <property type="match status" value="1"/>
</dbReference>
<dbReference type="PANTHER" id="PTHR47577:SF2">
    <property type="entry name" value="THAP DOMAIN CONTAINING 9"/>
    <property type="match status" value="1"/>
</dbReference>
<feature type="compositionally biased region" description="Polar residues" evidence="7">
    <location>
        <begin position="270"/>
        <end position="281"/>
    </location>
</feature>
<dbReference type="InterPro" id="IPR038441">
    <property type="entry name" value="THAP_Znf_sf"/>
</dbReference>
<feature type="region of interest" description="Disordered" evidence="7">
    <location>
        <begin position="84"/>
        <end position="349"/>
    </location>
</feature>
<feature type="compositionally biased region" description="Polar residues" evidence="7">
    <location>
        <begin position="164"/>
        <end position="175"/>
    </location>
</feature>
<organism evidence="9 10">
    <name type="scientific">Frankliniella fusca</name>
    <dbReference type="NCBI Taxonomy" id="407009"/>
    <lineage>
        <taxon>Eukaryota</taxon>
        <taxon>Metazoa</taxon>
        <taxon>Ecdysozoa</taxon>
        <taxon>Arthropoda</taxon>
        <taxon>Hexapoda</taxon>
        <taxon>Insecta</taxon>
        <taxon>Pterygota</taxon>
        <taxon>Neoptera</taxon>
        <taxon>Paraneoptera</taxon>
        <taxon>Thysanoptera</taxon>
        <taxon>Terebrantia</taxon>
        <taxon>Thripoidea</taxon>
        <taxon>Thripidae</taxon>
        <taxon>Frankliniella</taxon>
    </lineage>
</organism>
<feature type="compositionally biased region" description="Basic and acidic residues" evidence="7">
    <location>
        <begin position="320"/>
        <end position="335"/>
    </location>
</feature>
<feature type="compositionally biased region" description="Polar residues" evidence="7">
    <location>
        <begin position="93"/>
        <end position="104"/>
    </location>
</feature>
<evidence type="ECO:0000259" key="8">
    <source>
        <dbReference type="PROSITE" id="PS50950"/>
    </source>
</evidence>
<gene>
    <name evidence="9" type="ORF">KUF71_020046</name>
</gene>
<sequence>MPKGKEKCYLTSCRAERTNLIKLFRFPLNDTKRNDWKNACGFSTNYHLPKKAFLCSQHFSSADIINGMQYVHLKRTALPKVFPEKTTTEDQENINPQKSAGNETTTEDQENINPQKSAGNETTEDQENINPQKSAGNEATTEDQENINPQKSAGNETTTEDQENINPQKSAGNETTTEDQENINPQKSAGNETTTEDQENINPQKSAGNETTEDQENINPQKSAGNETTTEDQENINPQKSAGNETTTKDQENINPQKSAGNEITEDQENINPQKSAGNETTTEDQENINPQKSAGNETTTEDQENVNPQKPAENETTVEEQKNADPNETIERPTKRPKRLGSLSKDQIPLTPHQIVSLIEDYEELQRKCEAIEKESAQQEKEAALREDQLKREKQDLQKRLSASLEVNSRRRKKIKNMEQHVARMKKRIQTLLTAQSLQKKNKGSNSHLQVQKTLTDQAVYAMLRRMVHLDGGGYEDPHLRAFALSVHYYSPACYRYIRKKFNDSLPCEDTLSLWFSTMNGNAGFTATSFDALKRLSEDKGKKLPVALMVDDMSIKKRVNLVGQTVIGFDNLGSEHNHLLKPSKIIERKGEIVNEGKPRVAKEVCVFMVVCLDQKVKIPVGYFLHSKLSGHQLADLINYCMKKLHSVGAIVRAIVSDGAASNLKMAENLGVNLEPVKRVCPAEGAGIDYLMPSNEFRTYFYHPSDKSVKVYFILDICHMLKLVRNALATRKEIKDFHNNVVKWNDIENLHKVQMNEGLRLGNKLTDRHIKWFENKQKVSLAGQTLSKSVAVSLKFCEKLQMSKFENVSATARFCSVFNDLFDVFNSCTCETYGLKQPMYLKNQHIWDRALEEGKNYILGLQLKENGRQTFKSVFDDARKIGFIGFLVGIESIRGLFHDLVRTGPMIYLLTNKLSQDHLEAFFGKIRQMRGTDNNPSAKHFRDSYRRLLLGAEISVSKSSNCIPLEYIPILNYEEVNRELKTRAEKKKELRHKQNSIFVNLVDHYSSQTVPIISSSLSDFAIAVVSYVGGFVSKALVSKLECFLCEGALKRDHGMSDSGDFVNFISFKTVHRDGLTVPSQDVVQVCGIAETFIRKKNGASFAQLFELKSADLDNETVKKYCLSTGAFSYMPDHKHRNSVELYTYKDLITDVIKIFNYIRVKHMCMLINNLNIHTHVRHKYKKLILFNNQ</sequence>
<evidence type="ECO:0000256" key="2">
    <source>
        <dbReference type="ARBA" id="ARBA00022771"/>
    </source>
</evidence>
<keyword evidence="6" id="KW-0175">Coiled coil</keyword>
<dbReference type="Pfam" id="PF21789">
    <property type="entry name" value="TNP-like_RNaseH_C"/>
    <property type="match status" value="1"/>
</dbReference>
<dbReference type="Pfam" id="PF21788">
    <property type="entry name" value="TNP-like_GBD"/>
    <property type="match status" value="1"/>
</dbReference>
<feature type="compositionally biased region" description="Polar residues" evidence="7">
    <location>
        <begin position="146"/>
        <end position="157"/>
    </location>
</feature>
<dbReference type="InterPro" id="IPR006612">
    <property type="entry name" value="THAP_Znf"/>
</dbReference>
<evidence type="ECO:0000256" key="3">
    <source>
        <dbReference type="ARBA" id="ARBA00022833"/>
    </source>
</evidence>
<dbReference type="EMBL" id="JAHWGI010000142">
    <property type="protein sequence ID" value="KAK3910037.1"/>
    <property type="molecule type" value="Genomic_DNA"/>
</dbReference>
<dbReference type="InterPro" id="IPR021896">
    <property type="entry name" value="THAP9-like_HTH"/>
</dbReference>
<feature type="compositionally biased region" description="Polar residues" evidence="7">
    <location>
        <begin position="253"/>
        <end position="262"/>
    </location>
</feature>
<evidence type="ECO:0000256" key="5">
    <source>
        <dbReference type="PROSITE-ProRule" id="PRU00309"/>
    </source>
</evidence>
<name>A0AAE1GW18_9NEOP</name>
<dbReference type="PANTHER" id="PTHR47577">
    <property type="entry name" value="THAP DOMAIN-CONTAINING PROTEIN 6"/>
    <property type="match status" value="1"/>
</dbReference>
<dbReference type="Proteomes" id="UP001219518">
    <property type="component" value="Unassembled WGS sequence"/>
</dbReference>
<evidence type="ECO:0000256" key="1">
    <source>
        <dbReference type="ARBA" id="ARBA00022723"/>
    </source>
</evidence>
<feature type="compositionally biased region" description="Polar residues" evidence="7">
    <location>
        <begin position="200"/>
        <end position="210"/>
    </location>
</feature>
<dbReference type="PROSITE" id="PS50950">
    <property type="entry name" value="ZF_THAP"/>
    <property type="match status" value="1"/>
</dbReference>
<protein>
    <submittedName>
        <fullName evidence="9">DNA transposase</fullName>
    </submittedName>
</protein>
<dbReference type="AlphaFoldDB" id="A0AAE1GW18"/>